<dbReference type="FunFam" id="3.30.710.10:FF:000005">
    <property type="entry name" value="Potassium channel tetramerization domain-containing 17"/>
    <property type="match status" value="1"/>
</dbReference>
<feature type="domain" description="BTB" evidence="1">
    <location>
        <begin position="13"/>
        <end position="115"/>
    </location>
</feature>
<feature type="non-terminal residue" evidence="2">
    <location>
        <position position="191"/>
    </location>
</feature>
<dbReference type="GO" id="GO:0043161">
    <property type="term" value="P:proteasome-mediated ubiquitin-dependent protein catabolic process"/>
    <property type="evidence" value="ECO:0007669"/>
    <property type="project" value="TreeGrafter"/>
</dbReference>
<dbReference type="InterPro" id="IPR011333">
    <property type="entry name" value="SKP1/BTB/POZ_sf"/>
</dbReference>
<organism evidence="2">
    <name type="scientific">Lygus hesperus</name>
    <name type="common">Western plant bug</name>
    <dbReference type="NCBI Taxonomy" id="30085"/>
    <lineage>
        <taxon>Eukaryota</taxon>
        <taxon>Metazoa</taxon>
        <taxon>Ecdysozoa</taxon>
        <taxon>Arthropoda</taxon>
        <taxon>Hexapoda</taxon>
        <taxon>Insecta</taxon>
        <taxon>Pterygota</taxon>
        <taxon>Neoptera</taxon>
        <taxon>Paraneoptera</taxon>
        <taxon>Hemiptera</taxon>
        <taxon>Heteroptera</taxon>
        <taxon>Panheteroptera</taxon>
        <taxon>Cimicomorpha</taxon>
        <taxon>Miridae</taxon>
        <taxon>Mirini</taxon>
        <taxon>Lygus</taxon>
    </lineage>
</organism>
<protein>
    <submittedName>
        <fullName evidence="2">BTB/POZ domain-containing protein KCTD5</fullName>
    </submittedName>
</protein>
<dbReference type="GO" id="GO:0051260">
    <property type="term" value="P:protein homooligomerization"/>
    <property type="evidence" value="ECO:0007669"/>
    <property type="project" value="InterPro"/>
</dbReference>
<proteinExistence type="predicted"/>
<dbReference type="InterPro" id="IPR003131">
    <property type="entry name" value="T1-type_BTB"/>
</dbReference>
<dbReference type="GO" id="GO:0005737">
    <property type="term" value="C:cytoplasm"/>
    <property type="evidence" value="ECO:0007669"/>
    <property type="project" value="TreeGrafter"/>
</dbReference>
<dbReference type="AlphaFoldDB" id="A0A146KPV8"/>
<dbReference type="Gene3D" id="3.30.710.10">
    <property type="entry name" value="Potassium Channel Kv1.1, Chain A"/>
    <property type="match status" value="2"/>
</dbReference>
<reference evidence="2" key="1">
    <citation type="journal article" date="2016" name="Gigascience">
        <title>De novo construction of an expanded transcriptome assembly for the western tarnished plant bug, Lygus hesperus.</title>
        <authorList>
            <person name="Tassone E.E."/>
            <person name="Geib S.M."/>
            <person name="Hall B."/>
            <person name="Fabrick J.A."/>
            <person name="Brent C.S."/>
            <person name="Hull J.J."/>
        </authorList>
    </citation>
    <scope>NUCLEOTIDE SEQUENCE</scope>
</reference>
<gene>
    <name evidence="2" type="primary">Kctd5_1</name>
    <name evidence="2" type="ORF">g.22741</name>
</gene>
<dbReference type="Gene3D" id="6.10.140.750">
    <property type="match status" value="1"/>
</dbReference>
<dbReference type="InterPro" id="IPR000210">
    <property type="entry name" value="BTB/POZ_dom"/>
</dbReference>
<dbReference type="EMBL" id="GDHC01021579">
    <property type="protein sequence ID" value="JAP97049.1"/>
    <property type="molecule type" value="Transcribed_RNA"/>
</dbReference>
<dbReference type="Pfam" id="PF02214">
    <property type="entry name" value="BTB_2"/>
    <property type="match status" value="2"/>
</dbReference>
<accession>A0A146KPV8</accession>
<dbReference type="SUPFAM" id="SSF54695">
    <property type="entry name" value="POZ domain"/>
    <property type="match status" value="2"/>
</dbReference>
<dbReference type="CDD" id="cd18362">
    <property type="entry name" value="BTB_POZ_KCTD2-like"/>
    <property type="match status" value="1"/>
</dbReference>
<name>A0A146KPV8_LYGHE</name>
<dbReference type="GO" id="GO:0097602">
    <property type="term" value="F:cullin family protein binding"/>
    <property type="evidence" value="ECO:0007669"/>
    <property type="project" value="TreeGrafter"/>
</dbReference>
<dbReference type="PANTHER" id="PTHR14958:SF29">
    <property type="entry name" value="INSOMNIAC, ISOFORM B"/>
    <property type="match status" value="1"/>
</dbReference>
<dbReference type="PANTHER" id="PTHR14958">
    <property type="entry name" value="POTASSIUM CHANNEL TETRAMERISATION DOMAIN CONTAINING PROTEIN"/>
    <property type="match status" value="1"/>
</dbReference>
<evidence type="ECO:0000313" key="2">
    <source>
        <dbReference type="EMBL" id="JAP97049.1"/>
    </source>
</evidence>
<evidence type="ECO:0000259" key="1">
    <source>
        <dbReference type="SMART" id="SM00225"/>
    </source>
</evidence>
<dbReference type="GO" id="GO:0031463">
    <property type="term" value="C:Cul3-RING ubiquitin ligase complex"/>
    <property type="evidence" value="ECO:0007669"/>
    <property type="project" value="TreeGrafter"/>
</dbReference>
<dbReference type="SMART" id="SM00225">
    <property type="entry name" value="BTB"/>
    <property type="match status" value="1"/>
</dbReference>
<sequence length="191" mass="21975">MGSGDDAAAFHNRWVKLNVGGTAFLTSRTTLARYPDSFLYRVCQEDTDLKTDKDEFGAYLIDRNPNYFAPILDFMRHEELIMDAHLAEEGVLKEAKFFGLTSLVDLLELKKQEKWKLEKEWIKLNVGGTTFLTTRTTLLKSSTSLRYYCDDRFCHAKDEFGAYLLDRNPNNFGPILDFLRHGELIMNAQAT</sequence>